<name>A0A7N0THK7_KALFE</name>
<dbReference type="Gramene" id="Kaladp0036s0318.1.v1.1">
    <property type="protein sequence ID" value="Kaladp0036s0318.1.v1.1.CDS.1"/>
    <property type="gene ID" value="Kaladp0036s0318.v1.1"/>
</dbReference>
<dbReference type="AlphaFoldDB" id="A0A7N0THK7"/>
<dbReference type="Proteomes" id="UP000594263">
    <property type="component" value="Unplaced"/>
</dbReference>
<reference evidence="1" key="1">
    <citation type="submission" date="2021-01" db="UniProtKB">
        <authorList>
            <consortium name="EnsemblPlants"/>
        </authorList>
    </citation>
    <scope>IDENTIFICATION</scope>
</reference>
<keyword evidence="2" id="KW-1185">Reference proteome</keyword>
<dbReference type="EnsemblPlants" id="Kaladp0036s0318.1.v1.1">
    <property type="protein sequence ID" value="Kaladp0036s0318.1.v1.1.CDS.1"/>
    <property type="gene ID" value="Kaladp0036s0318.v1.1"/>
</dbReference>
<evidence type="ECO:0000313" key="2">
    <source>
        <dbReference type="Proteomes" id="UP000594263"/>
    </source>
</evidence>
<accession>A0A7N0THK7</accession>
<evidence type="ECO:0000313" key="1">
    <source>
        <dbReference type="EnsemblPlants" id="Kaladp0036s0318.1.v1.1.CDS.1"/>
    </source>
</evidence>
<organism evidence="1 2">
    <name type="scientific">Kalanchoe fedtschenkoi</name>
    <name type="common">Lavender scallops</name>
    <name type="synonym">South American air plant</name>
    <dbReference type="NCBI Taxonomy" id="63787"/>
    <lineage>
        <taxon>Eukaryota</taxon>
        <taxon>Viridiplantae</taxon>
        <taxon>Streptophyta</taxon>
        <taxon>Embryophyta</taxon>
        <taxon>Tracheophyta</taxon>
        <taxon>Spermatophyta</taxon>
        <taxon>Magnoliopsida</taxon>
        <taxon>eudicotyledons</taxon>
        <taxon>Gunneridae</taxon>
        <taxon>Pentapetalae</taxon>
        <taxon>Saxifragales</taxon>
        <taxon>Crassulaceae</taxon>
        <taxon>Kalanchoe</taxon>
    </lineage>
</organism>
<proteinExistence type="predicted"/>
<sequence>MCNELYQSDLDIAAQCDMDISRKWFSLMEISLFYYMFRLINYDLQLSPMVEFNNPNTPLHFNALKAHDMSATNGYLMNGYASNTGRDVQEMPTICSLARNIILISIFRRGKSVSYARFVLRFQGT</sequence>
<protein>
    <submittedName>
        <fullName evidence="1">Uncharacterized protein</fullName>
    </submittedName>
</protein>